<dbReference type="AlphaFoldDB" id="A0ABC8Q767"/>
<accession>A0ABC8Q767</accession>
<evidence type="ECO:0000313" key="2">
    <source>
        <dbReference type="Proteomes" id="UP001189663"/>
    </source>
</evidence>
<name>A0ABC8Q767_9RALS</name>
<reference evidence="1 2" key="1">
    <citation type="submission" date="2023-07" db="EMBL/GenBank/DDBJ databases">
        <authorList>
            <person name="Peeters C."/>
        </authorList>
    </citation>
    <scope>NUCLEOTIDE SEQUENCE [LARGE SCALE GENOMIC DNA]</scope>
    <source>
        <strain evidence="1 2">LMG 18096</strain>
    </source>
</reference>
<organism evidence="1 2">
    <name type="scientific">Ralstonia holmesii</name>
    <dbReference type="NCBI Taxonomy" id="3058602"/>
    <lineage>
        <taxon>Bacteria</taxon>
        <taxon>Pseudomonadati</taxon>
        <taxon>Pseudomonadota</taxon>
        <taxon>Betaproteobacteria</taxon>
        <taxon>Burkholderiales</taxon>
        <taxon>Burkholderiaceae</taxon>
        <taxon>Ralstonia</taxon>
    </lineage>
</organism>
<comment type="caution">
    <text evidence="1">The sequence shown here is derived from an EMBL/GenBank/DDBJ whole genome shotgun (WGS) entry which is preliminary data.</text>
</comment>
<gene>
    <name evidence="1" type="ORF">LMG18096_00382</name>
</gene>
<evidence type="ECO:0000313" key="1">
    <source>
        <dbReference type="EMBL" id="CAJ0775163.1"/>
    </source>
</evidence>
<dbReference type="Proteomes" id="UP001189663">
    <property type="component" value="Unassembled WGS sequence"/>
</dbReference>
<protein>
    <recommendedName>
        <fullName evidence="3">Transposase</fullName>
    </recommendedName>
</protein>
<evidence type="ECO:0008006" key="3">
    <source>
        <dbReference type="Google" id="ProtNLM"/>
    </source>
</evidence>
<proteinExistence type="predicted"/>
<keyword evidence="2" id="KW-1185">Reference proteome</keyword>
<sequence length="30" mass="3508">MPFLKMVPYRFGLDDVARHYRLSAVARNAL</sequence>
<dbReference type="EMBL" id="CATZAT010000001">
    <property type="protein sequence ID" value="CAJ0775163.1"/>
    <property type="molecule type" value="Genomic_DNA"/>
</dbReference>